<dbReference type="CDD" id="cd07990">
    <property type="entry name" value="LPLAT_LCLAT1-like"/>
    <property type="match status" value="1"/>
</dbReference>
<dbReference type="AlphaFoldDB" id="A0A834I7D7"/>
<dbReference type="InterPro" id="IPR032098">
    <property type="entry name" value="Acyltransf_C"/>
</dbReference>
<dbReference type="PANTHER" id="PTHR10983:SF16">
    <property type="entry name" value="LYSOCARDIOLIPIN ACYLTRANSFERASE 1"/>
    <property type="match status" value="1"/>
</dbReference>
<dbReference type="Proteomes" id="UP000625711">
    <property type="component" value="Unassembled WGS sequence"/>
</dbReference>
<dbReference type="SUPFAM" id="SSF69593">
    <property type="entry name" value="Glycerol-3-phosphate (1)-acyltransferase"/>
    <property type="match status" value="1"/>
</dbReference>
<sequence>MQESKRFWYGVIYFWLWNWSIFGGYFLFYCPALPLIILSPSLYRKWGDFITTFWQFFVTTLLKVIWGCKVRVTGDPISADETVILISNHRTRVDWNFIWPAMWQAVKGKGKITYSTKFILKDPIRNIPGAGWAMQLGFYLFINRNWDRDQAIMKSYVDYVSDMNYKHVMAIFPEGTDFTAKTKESSDRYADKNGLPKYKHVLHPRTTGFMYLIDEMRKKKCVDAIYDVTLVYPDACPQNEKELFFTGRFPKTVLAHLNRYSISDLPDSKEGLKEFLEQKWLEKEKTIQEYRSTGRFLHGEVLESGTAPLWVYSLQITITDQT</sequence>
<feature type="transmembrane region" description="Helical" evidence="4">
    <location>
        <begin position="12"/>
        <end position="37"/>
    </location>
</feature>
<dbReference type="GO" id="GO:0036149">
    <property type="term" value="P:phosphatidylinositol acyl-chain remodeling"/>
    <property type="evidence" value="ECO:0007669"/>
    <property type="project" value="TreeGrafter"/>
</dbReference>
<gene>
    <name evidence="6" type="ORF">GWI33_013302</name>
</gene>
<comment type="similarity">
    <text evidence="1">Belongs to the 1-acyl-sn-glycerol-3-phosphate acyltransferase family.</text>
</comment>
<dbReference type="EMBL" id="JAACXV010013154">
    <property type="protein sequence ID" value="KAF7274012.1"/>
    <property type="molecule type" value="Genomic_DNA"/>
</dbReference>
<dbReference type="GO" id="GO:0005783">
    <property type="term" value="C:endoplasmic reticulum"/>
    <property type="evidence" value="ECO:0007669"/>
    <property type="project" value="TreeGrafter"/>
</dbReference>
<keyword evidence="7" id="KW-1185">Reference proteome</keyword>
<evidence type="ECO:0000313" key="7">
    <source>
        <dbReference type="Proteomes" id="UP000625711"/>
    </source>
</evidence>
<keyword evidence="4" id="KW-1133">Transmembrane helix</keyword>
<evidence type="ECO:0000256" key="2">
    <source>
        <dbReference type="ARBA" id="ARBA00022679"/>
    </source>
</evidence>
<keyword evidence="4" id="KW-0472">Membrane</keyword>
<dbReference type="InterPro" id="IPR002123">
    <property type="entry name" value="Plipid/glycerol_acylTrfase"/>
</dbReference>
<dbReference type="Pfam" id="PF01553">
    <property type="entry name" value="Acyltransferase"/>
    <property type="match status" value="1"/>
</dbReference>
<evidence type="ECO:0000256" key="4">
    <source>
        <dbReference type="SAM" id="Phobius"/>
    </source>
</evidence>
<proteinExistence type="inferred from homology"/>
<organism evidence="6 7">
    <name type="scientific">Rhynchophorus ferrugineus</name>
    <name type="common">Red palm weevil</name>
    <name type="synonym">Curculio ferrugineus</name>
    <dbReference type="NCBI Taxonomy" id="354439"/>
    <lineage>
        <taxon>Eukaryota</taxon>
        <taxon>Metazoa</taxon>
        <taxon>Ecdysozoa</taxon>
        <taxon>Arthropoda</taxon>
        <taxon>Hexapoda</taxon>
        <taxon>Insecta</taxon>
        <taxon>Pterygota</taxon>
        <taxon>Neoptera</taxon>
        <taxon>Endopterygota</taxon>
        <taxon>Coleoptera</taxon>
        <taxon>Polyphaga</taxon>
        <taxon>Cucujiformia</taxon>
        <taxon>Curculionidae</taxon>
        <taxon>Dryophthorinae</taxon>
        <taxon>Rhynchophorus</taxon>
    </lineage>
</organism>
<accession>A0A834I7D7</accession>
<dbReference type="SMART" id="SM00563">
    <property type="entry name" value="PlsC"/>
    <property type="match status" value="1"/>
</dbReference>
<dbReference type="PANTHER" id="PTHR10983">
    <property type="entry name" value="1-ACYLGLYCEROL-3-PHOSPHATE ACYLTRANSFERASE-RELATED"/>
    <property type="match status" value="1"/>
</dbReference>
<feature type="domain" description="Phospholipid/glycerol acyltransferase" evidence="5">
    <location>
        <begin position="83"/>
        <end position="210"/>
    </location>
</feature>
<dbReference type="Pfam" id="PF16076">
    <property type="entry name" value="Acyltransf_C"/>
    <property type="match status" value="1"/>
</dbReference>
<keyword evidence="4" id="KW-0812">Transmembrane</keyword>
<keyword evidence="3" id="KW-0012">Acyltransferase</keyword>
<dbReference type="OrthoDB" id="186786at2759"/>
<evidence type="ECO:0000313" key="6">
    <source>
        <dbReference type="EMBL" id="KAF7274012.1"/>
    </source>
</evidence>
<evidence type="ECO:0000256" key="1">
    <source>
        <dbReference type="ARBA" id="ARBA00008655"/>
    </source>
</evidence>
<comment type="caution">
    <text evidence="6">The sequence shown here is derived from an EMBL/GenBank/DDBJ whole genome shotgun (WGS) entry which is preliminary data.</text>
</comment>
<dbReference type="GO" id="GO:0016746">
    <property type="term" value="F:acyltransferase activity"/>
    <property type="evidence" value="ECO:0007669"/>
    <property type="project" value="UniProtKB-KW"/>
</dbReference>
<protein>
    <recommendedName>
        <fullName evidence="5">Phospholipid/glycerol acyltransferase domain-containing protein</fullName>
    </recommendedName>
</protein>
<evidence type="ECO:0000259" key="5">
    <source>
        <dbReference type="SMART" id="SM00563"/>
    </source>
</evidence>
<evidence type="ECO:0000256" key="3">
    <source>
        <dbReference type="ARBA" id="ARBA00023315"/>
    </source>
</evidence>
<keyword evidence="2" id="KW-0808">Transferase</keyword>
<name>A0A834I7D7_RHYFE</name>
<reference evidence="6" key="1">
    <citation type="submission" date="2020-08" db="EMBL/GenBank/DDBJ databases">
        <title>Genome sequencing and assembly of the red palm weevil Rhynchophorus ferrugineus.</title>
        <authorList>
            <person name="Dias G.B."/>
            <person name="Bergman C.M."/>
            <person name="Manee M."/>
        </authorList>
    </citation>
    <scope>NUCLEOTIDE SEQUENCE</scope>
    <source>
        <strain evidence="6">AA-2017</strain>
        <tissue evidence="6">Whole larva</tissue>
    </source>
</reference>